<evidence type="ECO:0000313" key="1">
    <source>
        <dbReference type="EMBL" id="CAJ1956149.1"/>
    </source>
</evidence>
<protein>
    <submittedName>
        <fullName evidence="1">Uncharacterized protein</fullName>
    </submittedName>
</protein>
<dbReference type="EMBL" id="CAKOGP040001903">
    <property type="protein sequence ID" value="CAJ1956149.1"/>
    <property type="molecule type" value="Genomic_DNA"/>
</dbReference>
<name>A0AAD2FY02_9STRA</name>
<gene>
    <name evidence="1" type="ORF">CYCCA115_LOCUS16098</name>
</gene>
<evidence type="ECO:0000313" key="2">
    <source>
        <dbReference type="Proteomes" id="UP001295423"/>
    </source>
</evidence>
<dbReference type="Proteomes" id="UP001295423">
    <property type="component" value="Unassembled WGS sequence"/>
</dbReference>
<organism evidence="1 2">
    <name type="scientific">Cylindrotheca closterium</name>
    <dbReference type="NCBI Taxonomy" id="2856"/>
    <lineage>
        <taxon>Eukaryota</taxon>
        <taxon>Sar</taxon>
        <taxon>Stramenopiles</taxon>
        <taxon>Ochrophyta</taxon>
        <taxon>Bacillariophyta</taxon>
        <taxon>Bacillariophyceae</taxon>
        <taxon>Bacillariophycidae</taxon>
        <taxon>Bacillariales</taxon>
        <taxon>Bacillariaceae</taxon>
        <taxon>Cylindrotheca</taxon>
    </lineage>
</organism>
<accession>A0AAD2FY02</accession>
<reference evidence="1" key="1">
    <citation type="submission" date="2023-08" db="EMBL/GenBank/DDBJ databases">
        <authorList>
            <person name="Audoor S."/>
            <person name="Bilcke G."/>
        </authorList>
    </citation>
    <scope>NUCLEOTIDE SEQUENCE</scope>
</reference>
<comment type="caution">
    <text evidence="1">The sequence shown here is derived from an EMBL/GenBank/DDBJ whole genome shotgun (WGS) entry which is preliminary data.</text>
</comment>
<dbReference type="AlphaFoldDB" id="A0AAD2FY02"/>
<proteinExistence type="predicted"/>
<sequence>MVSHCGPFSSYGCHLETPCRCWLGCHLLSLRSVSIHTTSAPYVALLPNKSPWWKGPLPVDVQRASVRTLQGYDSVLLTGTSCSAPHRPSPRHSVLQAWQEAAELCSDYYGWLPDEIEIQGDKSSLAAALVAGCLRVISDGSFKNTLGTATILLLT</sequence>
<keyword evidence="2" id="KW-1185">Reference proteome</keyword>